<keyword evidence="2" id="KW-0732">Signal</keyword>
<feature type="compositionally biased region" description="Polar residues" evidence="1">
    <location>
        <begin position="111"/>
        <end position="121"/>
    </location>
</feature>
<protein>
    <recommendedName>
        <fullName evidence="5">Small secreted domain</fullName>
    </recommendedName>
</protein>
<evidence type="ECO:0000313" key="3">
    <source>
        <dbReference type="EMBL" id="SDD75770.1"/>
    </source>
</evidence>
<feature type="chain" id="PRO_5011729551" description="Small secreted domain" evidence="2">
    <location>
        <begin position="27"/>
        <end position="121"/>
    </location>
</feature>
<dbReference type="STRING" id="1271860.SAMN05216174_11729"/>
<dbReference type="EMBL" id="FMZZ01000017">
    <property type="protein sequence ID" value="SDD75770.1"/>
    <property type="molecule type" value="Genomic_DNA"/>
</dbReference>
<gene>
    <name evidence="3" type="ORF">SAMN05216174_11729</name>
</gene>
<dbReference type="Proteomes" id="UP000199501">
    <property type="component" value="Unassembled WGS sequence"/>
</dbReference>
<name>A0A1G6XCA1_9PSEU</name>
<keyword evidence="4" id="KW-1185">Reference proteome</keyword>
<dbReference type="RefSeq" id="WP_091456135.1">
    <property type="nucleotide sequence ID" value="NZ_FMZZ01000017.1"/>
</dbReference>
<organism evidence="3 4">
    <name type="scientific">Actinokineospora iranica</name>
    <dbReference type="NCBI Taxonomy" id="1271860"/>
    <lineage>
        <taxon>Bacteria</taxon>
        <taxon>Bacillati</taxon>
        <taxon>Actinomycetota</taxon>
        <taxon>Actinomycetes</taxon>
        <taxon>Pseudonocardiales</taxon>
        <taxon>Pseudonocardiaceae</taxon>
        <taxon>Actinokineospora</taxon>
    </lineage>
</organism>
<dbReference type="OrthoDB" id="3627717at2"/>
<evidence type="ECO:0000256" key="1">
    <source>
        <dbReference type="SAM" id="MobiDB-lite"/>
    </source>
</evidence>
<evidence type="ECO:0000313" key="4">
    <source>
        <dbReference type="Proteomes" id="UP000199501"/>
    </source>
</evidence>
<proteinExistence type="predicted"/>
<accession>A0A1G6XCA1</accession>
<dbReference type="AlphaFoldDB" id="A0A1G6XCA1"/>
<feature type="signal peptide" evidence="2">
    <location>
        <begin position="1"/>
        <end position="26"/>
    </location>
</feature>
<evidence type="ECO:0008006" key="5">
    <source>
        <dbReference type="Google" id="ProtNLM"/>
    </source>
</evidence>
<reference evidence="4" key="1">
    <citation type="submission" date="2016-10" db="EMBL/GenBank/DDBJ databases">
        <authorList>
            <person name="Varghese N."/>
            <person name="Submissions S."/>
        </authorList>
    </citation>
    <scope>NUCLEOTIDE SEQUENCE [LARGE SCALE GENOMIC DNA]</scope>
    <source>
        <strain evidence="4">IBRC-M 10403</strain>
    </source>
</reference>
<feature type="region of interest" description="Disordered" evidence="1">
    <location>
        <begin position="101"/>
        <end position="121"/>
    </location>
</feature>
<sequence>MFIKKLGAVVAGTAAGMLMLGGVASATGTGDDYYPPHSGDVEVDAQDQDEAYEQLGLVNLNNTNIPINVCHINVLAIEIEDALNNIAIPLLSPGAETEQGAATGEICASEGINQGNDDQKD</sequence>
<evidence type="ECO:0000256" key="2">
    <source>
        <dbReference type="SAM" id="SignalP"/>
    </source>
</evidence>